<dbReference type="Proteomes" id="UP001057402">
    <property type="component" value="Chromosome 1"/>
</dbReference>
<dbReference type="EMBL" id="CM042880">
    <property type="protein sequence ID" value="KAI4387722.1"/>
    <property type="molecule type" value="Genomic_DNA"/>
</dbReference>
<reference evidence="2" key="1">
    <citation type="journal article" date="2023" name="Front. Plant Sci.">
        <title>Chromosomal-level genome assembly of Melastoma candidum provides insights into trichome evolution.</title>
        <authorList>
            <person name="Zhong Y."/>
            <person name="Wu W."/>
            <person name="Sun C."/>
            <person name="Zou P."/>
            <person name="Liu Y."/>
            <person name="Dai S."/>
            <person name="Zhou R."/>
        </authorList>
    </citation>
    <scope>NUCLEOTIDE SEQUENCE [LARGE SCALE GENOMIC DNA]</scope>
</reference>
<evidence type="ECO:0000313" key="1">
    <source>
        <dbReference type="EMBL" id="KAI4387722.1"/>
    </source>
</evidence>
<protein>
    <submittedName>
        <fullName evidence="1">Uncharacterized protein</fullName>
    </submittedName>
</protein>
<organism evidence="1 2">
    <name type="scientific">Melastoma candidum</name>
    <dbReference type="NCBI Taxonomy" id="119954"/>
    <lineage>
        <taxon>Eukaryota</taxon>
        <taxon>Viridiplantae</taxon>
        <taxon>Streptophyta</taxon>
        <taxon>Embryophyta</taxon>
        <taxon>Tracheophyta</taxon>
        <taxon>Spermatophyta</taxon>
        <taxon>Magnoliopsida</taxon>
        <taxon>eudicotyledons</taxon>
        <taxon>Gunneridae</taxon>
        <taxon>Pentapetalae</taxon>
        <taxon>rosids</taxon>
        <taxon>malvids</taxon>
        <taxon>Myrtales</taxon>
        <taxon>Melastomataceae</taxon>
        <taxon>Melastomatoideae</taxon>
        <taxon>Melastomateae</taxon>
        <taxon>Melastoma</taxon>
    </lineage>
</organism>
<keyword evidence="2" id="KW-1185">Reference proteome</keyword>
<name>A0ACB9SAE2_9MYRT</name>
<gene>
    <name evidence="1" type="ORF">MLD38_000132</name>
</gene>
<proteinExistence type="predicted"/>
<sequence>MDTRDQGGRSLPKFGEWDVNNPASADGFTVIFSKARDEKKSNAAGMSGQISQRGDNTQRRPRDPPTPPQKKGWCCF</sequence>
<accession>A0ACB9SAE2</accession>
<comment type="caution">
    <text evidence="1">The sequence shown here is derived from an EMBL/GenBank/DDBJ whole genome shotgun (WGS) entry which is preliminary data.</text>
</comment>
<evidence type="ECO:0000313" key="2">
    <source>
        <dbReference type="Proteomes" id="UP001057402"/>
    </source>
</evidence>